<dbReference type="Pfam" id="PF02627">
    <property type="entry name" value="CMD"/>
    <property type="match status" value="1"/>
</dbReference>
<proteinExistence type="predicted"/>
<name>A0ABZ2YVC8_9BACT</name>
<evidence type="ECO:0000259" key="1">
    <source>
        <dbReference type="Pfam" id="PF02627"/>
    </source>
</evidence>
<dbReference type="Proteomes" id="UP001485459">
    <property type="component" value="Chromosome"/>
</dbReference>
<dbReference type="InterPro" id="IPR004675">
    <property type="entry name" value="AhpD_core"/>
</dbReference>
<dbReference type="NCBIfam" id="TIGR00778">
    <property type="entry name" value="ahpD_dom"/>
    <property type="match status" value="1"/>
</dbReference>
<dbReference type="PANTHER" id="PTHR34846:SF10">
    <property type="entry name" value="CYTOPLASMIC PROTEIN"/>
    <property type="match status" value="1"/>
</dbReference>
<organism evidence="2 3">
    <name type="scientific">Chitinophaga pollutisoli</name>
    <dbReference type="NCBI Taxonomy" id="3133966"/>
    <lineage>
        <taxon>Bacteria</taxon>
        <taxon>Pseudomonadati</taxon>
        <taxon>Bacteroidota</taxon>
        <taxon>Chitinophagia</taxon>
        <taxon>Chitinophagales</taxon>
        <taxon>Chitinophagaceae</taxon>
        <taxon>Chitinophaga</taxon>
    </lineage>
</organism>
<dbReference type="RefSeq" id="WP_341837599.1">
    <property type="nucleotide sequence ID" value="NZ_CP149822.1"/>
</dbReference>
<dbReference type="InterPro" id="IPR029032">
    <property type="entry name" value="AhpD-like"/>
</dbReference>
<evidence type="ECO:0000313" key="2">
    <source>
        <dbReference type="EMBL" id="WZN42769.1"/>
    </source>
</evidence>
<dbReference type="Gene3D" id="1.20.1290.10">
    <property type="entry name" value="AhpD-like"/>
    <property type="match status" value="1"/>
</dbReference>
<dbReference type="EMBL" id="CP149822">
    <property type="protein sequence ID" value="WZN42769.1"/>
    <property type="molecule type" value="Genomic_DNA"/>
</dbReference>
<accession>A0ABZ2YVC8</accession>
<dbReference type="SUPFAM" id="SSF69118">
    <property type="entry name" value="AhpD-like"/>
    <property type="match status" value="1"/>
</dbReference>
<protein>
    <submittedName>
        <fullName evidence="2">Carboxymuconolactone decarboxylase family protein</fullName>
    </submittedName>
</protein>
<dbReference type="InterPro" id="IPR003779">
    <property type="entry name" value="CMD-like"/>
</dbReference>
<evidence type="ECO:0000313" key="3">
    <source>
        <dbReference type="Proteomes" id="UP001485459"/>
    </source>
</evidence>
<gene>
    <name evidence="2" type="ORF">WJU16_06940</name>
</gene>
<keyword evidence="3" id="KW-1185">Reference proteome</keyword>
<feature type="domain" description="Carboxymuconolactone decarboxylase-like" evidence="1">
    <location>
        <begin position="15"/>
        <end position="95"/>
    </location>
</feature>
<reference evidence="3" key="1">
    <citation type="submission" date="2024-03" db="EMBL/GenBank/DDBJ databases">
        <title>Chitinophaga horti sp. nov., isolated from garden soil.</title>
        <authorList>
            <person name="Lee D.S."/>
            <person name="Han D.M."/>
            <person name="Baek J.H."/>
            <person name="Choi D.G."/>
            <person name="Jeon J.H."/>
            <person name="Jeon C.O."/>
        </authorList>
    </citation>
    <scope>NUCLEOTIDE SEQUENCE [LARGE SCALE GENOMIC DNA]</scope>
    <source>
        <strain evidence="3">GPA1</strain>
    </source>
</reference>
<dbReference type="PANTHER" id="PTHR34846">
    <property type="entry name" value="4-CARBOXYMUCONOLACTONE DECARBOXYLASE FAMILY PROTEIN (AFU_ORTHOLOGUE AFUA_6G11590)"/>
    <property type="match status" value="1"/>
</dbReference>
<sequence>MSQRINPFEKGFPVTKALFTLGAYLHKNPVVEQPLLHLIYMRVSQINGCAFCLDMHSKDLLAMGETAQRLLLLDAWRETELFTDRERAAFAWAEAVTMLNNREVPDEVYEQATEIFSEEELTELTFATMVINSYNRFNIAFRIMGGNYVPGVFNAKAAV</sequence>